<dbReference type="SUPFAM" id="SSF102114">
    <property type="entry name" value="Radical SAM enzymes"/>
    <property type="match status" value="1"/>
</dbReference>
<evidence type="ECO:0000313" key="10">
    <source>
        <dbReference type="Proteomes" id="UP001299608"/>
    </source>
</evidence>
<proteinExistence type="inferred from homology"/>
<sequence>MKNVSVMIKPASSLCNLQCKYCFYSDVSGRREIPSYGIMQQDTMEKMLHVLESGLDPGDHITFGFQGGEPAMAGLEFYRKFTGITAGWDERLMVEYAFQTNGVLLDDEWCGFLKNNRFLVGISFDVLRGCHDAVRTDRSGKKTYQQVYDAIKRMERYEVEYNVLCTLTNEIAGKPGRVWENMLRMDLKFVQFTPCLDELDHPGESSYALTPDRFASFYHELFQYWLKDYKEGKYRSVKFFDDVVNYLAFGKPTCCGMGGHCYPQLVIEADGSAYPCDFYCLDKYCLGNISDTSVQQMMTSAAMKEFLQRPHKQPELCGTCGFSRFCGGGCKRMQREVCCSGTDSRCGYRLFLQANIKELEQIAEAERRWLCKNHA</sequence>
<dbReference type="EMBL" id="JAKNGE010000053">
    <property type="protein sequence ID" value="MCG4749153.1"/>
    <property type="molecule type" value="Genomic_DNA"/>
</dbReference>
<dbReference type="GO" id="GO:0046872">
    <property type="term" value="F:metal ion binding"/>
    <property type="evidence" value="ECO:0007669"/>
    <property type="project" value="UniProtKB-KW"/>
</dbReference>
<dbReference type="RefSeq" id="WP_118713367.1">
    <property type="nucleotide sequence ID" value="NZ_JAJCID010000054.1"/>
</dbReference>
<name>A0AAW5CAZ0_9FIRM</name>
<evidence type="ECO:0000256" key="1">
    <source>
        <dbReference type="ARBA" id="ARBA00001966"/>
    </source>
</evidence>
<dbReference type="NCBIfam" id="TIGR04085">
    <property type="entry name" value="rSAM_more_4Fe4S"/>
    <property type="match status" value="1"/>
</dbReference>
<gene>
    <name evidence="9" type="ORF">L0N08_27440</name>
</gene>
<dbReference type="InterPro" id="IPR034485">
    <property type="entry name" value="Anaerobic_Cys-type_sulfatase-m"/>
</dbReference>
<organism evidence="9 10">
    <name type="scientific">Enterocloster aldenensis</name>
    <dbReference type="NCBI Taxonomy" id="358742"/>
    <lineage>
        <taxon>Bacteria</taxon>
        <taxon>Bacillati</taxon>
        <taxon>Bacillota</taxon>
        <taxon>Clostridia</taxon>
        <taxon>Lachnospirales</taxon>
        <taxon>Lachnospiraceae</taxon>
        <taxon>Enterocloster</taxon>
    </lineage>
</organism>
<dbReference type="GO" id="GO:0016491">
    <property type="term" value="F:oxidoreductase activity"/>
    <property type="evidence" value="ECO:0007669"/>
    <property type="project" value="InterPro"/>
</dbReference>
<evidence type="ECO:0000256" key="4">
    <source>
        <dbReference type="ARBA" id="ARBA00023004"/>
    </source>
</evidence>
<evidence type="ECO:0000256" key="5">
    <source>
        <dbReference type="ARBA" id="ARBA00023014"/>
    </source>
</evidence>
<dbReference type="SFLD" id="SFLDG01072">
    <property type="entry name" value="dehydrogenase_like"/>
    <property type="match status" value="1"/>
</dbReference>
<dbReference type="InterPro" id="IPR013785">
    <property type="entry name" value="Aldolase_TIM"/>
</dbReference>
<protein>
    <submittedName>
        <fullName evidence="9">SPASM domain-containing protein</fullName>
    </submittedName>
</protein>
<feature type="domain" description="Radical SAM core" evidence="7">
    <location>
        <begin position="14"/>
        <end position="177"/>
    </location>
</feature>
<evidence type="ECO:0000259" key="8">
    <source>
        <dbReference type="Pfam" id="PF13186"/>
    </source>
</evidence>
<evidence type="ECO:0000313" key="9">
    <source>
        <dbReference type="EMBL" id="MCG4749153.1"/>
    </source>
</evidence>
<keyword evidence="3" id="KW-0479">Metal-binding</keyword>
<dbReference type="SFLD" id="SFLDG01384">
    <property type="entry name" value="thioether_bond_formation_requi"/>
    <property type="match status" value="1"/>
</dbReference>
<dbReference type="SFLD" id="SFLDG01067">
    <property type="entry name" value="SPASM/twitch_domain_containing"/>
    <property type="match status" value="1"/>
</dbReference>
<dbReference type="AlphaFoldDB" id="A0AAW5CAZ0"/>
<feature type="domain" description="4Fe4S-binding SPASM" evidence="8">
    <location>
        <begin position="263"/>
        <end position="320"/>
    </location>
</feature>
<evidence type="ECO:0000256" key="3">
    <source>
        <dbReference type="ARBA" id="ARBA00022723"/>
    </source>
</evidence>
<reference evidence="9" key="1">
    <citation type="submission" date="2022-01" db="EMBL/GenBank/DDBJ databases">
        <title>Collection of gut derived symbiotic bacterial strains cultured from healthy donors.</title>
        <authorList>
            <person name="Lin H."/>
            <person name="Kohout C."/>
            <person name="Waligurski E."/>
            <person name="Pamer E.G."/>
        </authorList>
    </citation>
    <scope>NUCLEOTIDE SEQUENCE</scope>
    <source>
        <strain evidence="9">DFI.6.55</strain>
    </source>
</reference>
<dbReference type="Pfam" id="PF04055">
    <property type="entry name" value="Radical_SAM"/>
    <property type="match status" value="1"/>
</dbReference>
<keyword evidence="4" id="KW-0408">Iron</keyword>
<comment type="caution">
    <text evidence="9">The sequence shown here is derived from an EMBL/GenBank/DDBJ whole genome shotgun (WGS) entry which is preliminary data.</text>
</comment>
<evidence type="ECO:0000259" key="7">
    <source>
        <dbReference type="Pfam" id="PF04055"/>
    </source>
</evidence>
<evidence type="ECO:0000256" key="6">
    <source>
        <dbReference type="ARBA" id="ARBA00023601"/>
    </source>
</evidence>
<dbReference type="InterPro" id="IPR023867">
    <property type="entry name" value="Sulphatase_maturase_rSAM"/>
</dbReference>
<dbReference type="InterPro" id="IPR007197">
    <property type="entry name" value="rSAM"/>
</dbReference>
<dbReference type="Proteomes" id="UP001299608">
    <property type="component" value="Unassembled WGS sequence"/>
</dbReference>
<dbReference type="Gene3D" id="3.20.20.70">
    <property type="entry name" value="Aldolase class I"/>
    <property type="match status" value="1"/>
</dbReference>
<dbReference type="SFLD" id="SFLDF00289">
    <property type="entry name" value="anaerobic_Cys-type_sulfatase-m"/>
    <property type="match status" value="1"/>
</dbReference>
<keyword evidence="5" id="KW-0411">Iron-sulfur</keyword>
<dbReference type="InterPro" id="IPR058240">
    <property type="entry name" value="rSAM_sf"/>
</dbReference>
<dbReference type="SFLD" id="SFLDS00029">
    <property type="entry name" value="Radical_SAM"/>
    <property type="match status" value="1"/>
</dbReference>
<comment type="similarity">
    <text evidence="6">Belongs to the radical SAM superfamily. Anaerobic sulfatase-maturating enzyme family.</text>
</comment>
<dbReference type="InterPro" id="IPR023885">
    <property type="entry name" value="4Fe4S-binding_SPASM_dom"/>
</dbReference>
<dbReference type="PANTHER" id="PTHR43273:SF3">
    <property type="entry name" value="ANAEROBIC SULFATASE-MATURATING ENZYME HOMOLOG ASLB-RELATED"/>
    <property type="match status" value="1"/>
</dbReference>
<accession>A0AAW5CAZ0</accession>
<dbReference type="PANTHER" id="PTHR43273">
    <property type="entry name" value="ANAEROBIC SULFATASE-MATURATING ENZYME HOMOLOG ASLB-RELATED"/>
    <property type="match status" value="1"/>
</dbReference>
<comment type="cofactor">
    <cofactor evidence="1">
        <name>[4Fe-4S] cluster</name>
        <dbReference type="ChEBI" id="CHEBI:49883"/>
    </cofactor>
</comment>
<dbReference type="Pfam" id="PF13186">
    <property type="entry name" value="SPASM"/>
    <property type="match status" value="1"/>
</dbReference>
<evidence type="ECO:0000256" key="2">
    <source>
        <dbReference type="ARBA" id="ARBA00022691"/>
    </source>
</evidence>
<dbReference type="GO" id="GO:0051536">
    <property type="term" value="F:iron-sulfur cluster binding"/>
    <property type="evidence" value="ECO:0007669"/>
    <property type="project" value="UniProtKB-KW"/>
</dbReference>
<dbReference type="SFLD" id="SFLDG01386">
    <property type="entry name" value="main_SPASM_domain-containing"/>
    <property type="match status" value="1"/>
</dbReference>
<keyword evidence="2" id="KW-0949">S-adenosyl-L-methionine</keyword>